<evidence type="ECO:0000313" key="4">
    <source>
        <dbReference type="EMBL" id="KAG5168699.1"/>
    </source>
</evidence>
<gene>
    <name evidence="4" type="ORF">JR316_005251</name>
</gene>
<dbReference type="EMBL" id="JAFIQS010000005">
    <property type="protein sequence ID" value="KAG5168699.1"/>
    <property type="molecule type" value="Genomic_DNA"/>
</dbReference>
<dbReference type="Gene3D" id="3.30.465.10">
    <property type="match status" value="1"/>
</dbReference>
<organism evidence="4">
    <name type="scientific">Psilocybe cubensis</name>
    <name type="common">Psychedelic mushroom</name>
    <name type="synonym">Stropharia cubensis</name>
    <dbReference type="NCBI Taxonomy" id="181762"/>
    <lineage>
        <taxon>Eukaryota</taxon>
        <taxon>Fungi</taxon>
        <taxon>Dikarya</taxon>
        <taxon>Basidiomycota</taxon>
        <taxon>Agaricomycotina</taxon>
        <taxon>Agaricomycetes</taxon>
        <taxon>Agaricomycetidae</taxon>
        <taxon>Agaricales</taxon>
        <taxon>Agaricineae</taxon>
        <taxon>Strophariaceae</taxon>
        <taxon>Psilocybe</taxon>
    </lineage>
</organism>
<comment type="caution">
    <text evidence="4">The sequence shown here is derived from an EMBL/GenBank/DDBJ whole genome shotgun (WGS) entry which is preliminary data.</text>
</comment>
<dbReference type="AlphaFoldDB" id="A0A8H7XZV8"/>
<sequence length="547" mass="59320">MRFSKLTSALSMSATDVLSTFTARSNAFSIDPSEWAFLNATLGGRLMQAIPVAQPCFSQGGGSNQTAFSDLQTHNEDHIFRSNHFGAYENTNWETCQSTGDECLLDWTDPTNPTAFATPQKCLLGNIPSYYIDISGPNDVKAAFNFANQTGIRLSIKNTGLWDGNFGSLVRLLHAQLTLNETFIPDGCSASESGMTAITIGAGQQFRTIYNFAKSNNITVVGGADPAVGASGGWVMGGGHSALSVTMGLGVDRVLEFKIVTPDGQYRTANRCQNQDLFFALRGGGGGTFGVVLESTHMASPRVTIQAVLGQYTNTRENSVQLMKALAGNAVQLATDGWGGYITPPAGAAFWANPVLNATEAKHSASGMVDAFASVNGTTTFFTLDSFSDFYDMFIDQQPDPVGRPQVIGTRLIPSDKFDDDILIEAIISGMLDSDFSQITAVTPFSFKKFNGNDTSINPAWRTAIWQGARCLRVAVQTVLSYAWNFNSTLEDRVGSYNKVTQGMSIIRERTLDAAVYFNEADVYEPDYINAFWGEDNYKKLLAIKQK</sequence>
<dbReference type="InterPro" id="IPR016169">
    <property type="entry name" value="FAD-bd_PCMH_sub2"/>
</dbReference>
<feature type="domain" description="FAD-binding PCMH-type" evidence="3">
    <location>
        <begin position="124"/>
        <end position="302"/>
    </location>
</feature>
<dbReference type="InterPro" id="IPR006094">
    <property type="entry name" value="Oxid_FAD_bind_N"/>
</dbReference>
<evidence type="ECO:0000256" key="2">
    <source>
        <dbReference type="ARBA" id="ARBA00023002"/>
    </source>
</evidence>
<dbReference type="GO" id="GO:0071949">
    <property type="term" value="F:FAD binding"/>
    <property type="evidence" value="ECO:0007669"/>
    <property type="project" value="InterPro"/>
</dbReference>
<reference evidence="4" key="1">
    <citation type="submission" date="2021-02" db="EMBL/GenBank/DDBJ databases">
        <title>Psilocybe cubensis genome.</title>
        <authorList>
            <person name="Mckernan K.J."/>
            <person name="Crawford S."/>
            <person name="Trippe A."/>
            <person name="Kane L.T."/>
            <person name="Mclaughlin S."/>
        </authorList>
    </citation>
    <scope>NUCLEOTIDE SEQUENCE [LARGE SCALE GENOMIC DNA]</scope>
    <source>
        <strain evidence="4">MGC-MH-2018</strain>
    </source>
</reference>
<dbReference type="PANTHER" id="PTHR13878:SF91">
    <property type="entry name" value="FAD BINDING DOMAIN PROTEIN (AFU_ORTHOLOGUE AFUA_6G12070)-RELATED"/>
    <property type="match status" value="1"/>
</dbReference>
<comment type="similarity">
    <text evidence="1">Belongs to the oxygen-dependent FAD-linked oxidoreductase family.</text>
</comment>
<dbReference type="Pfam" id="PF01565">
    <property type="entry name" value="FAD_binding_4"/>
    <property type="match status" value="1"/>
</dbReference>
<dbReference type="PANTHER" id="PTHR13878">
    <property type="entry name" value="GULONOLACTONE OXIDASE"/>
    <property type="match status" value="1"/>
</dbReference>
<dbReference type="InterPro" id="IPR050432">
    <property type="entry name" value="FAD-linked_Oxidoreductases_BP"/>
</dbReference>
<protein>
    <recommendedName>
        <fullName evidence="3">FAD-binding PCMH-type domain-containing protein</fullName>
    </recommendedName>
</protein>
<dbReference type="SUPFAM" id="SSF56176">
    <property type="entry name" value="FAD-binding/transporter-associated domain-like"/>
    <property type="match status" value="1"/>
</dbReference>
<proteinExistence type="inferred from homology"/>
<accession>A0A8H7XZV8</accession>
<name>A0A8H7XZV8_PSICU</name>
<evidence type="ECO:0000256" key="1">
    <source>
        <dbReference type="ARBA" id="ARBA00005466"/>
    </source>
</evidence>
<dbReference type="InterPro" id="IPR016166">
    <property type="entry name" value="FAD-bd_PCMH"/>
</dbReference>
<dbReference type="PROSITE" id="PS51387">
    <property type="entry name" value="FAD_PCMH"/>
    <property type="match status" value="1"/>
</dbReference>
<dbReference type="GO" id="GO:0016491">
    <property type="term" value="F:oxidoreductase activity"/>
    <property type="evidence" value="ECO:0007669"/>
    <property type="project" value="UniProtKB-KW"/>
</dbReference>
<dbReference type="InterPro" id="IPR036318">
    <property type="entry name" value="FAD-bd_PCMH-like_sf"/>
</dbReference>
<evidence type="ECO:0000259" key="3">
    <source>
        <dbReference type="PROSITE" id="PS51387"/>
    </source>
</evidence>
<keyword evidence="2" id="KW-0560">Oxidoreductase</keyword>